<proteinExistence type="predicted"/>
<evidence type="ECO:0000313" key="1">
    <source>
        <dbReference type="EMBL" id="KAK0181393.1"/>
    </source>
</evidence>
<reference evidence="1" key="1">
    <citation type="journal article" date="2023" name="bioRxiv">
        <title>Scaffold-level genome assemblies of two parasitoid biocontrol wasps reveal the parthenogenesis mechanism and an associated novel virus.</title>
        <authorList>
            <person name="Inwood S."/>
            <person name="Skelly J."/>
            <person name="Guhlin J."/>
            <person name="Harrop T."/>
            <person name="Goldson S."/>
            <person name="Dearden P."/>
        </authorList>
    </citation>
    <scope>NUCLEOTIDE SEQUENCE</scope>
    <source>
        <strain evidence="1">Lincoln</strain>
        <tissue evidence="1">Whole body</tissue>
    </source>
</reference>
<dbReference type="EMBL" id="JAQQBR010000002">
    <property type="protein sequence ID" value="KAK0181393.1"/>
    <property type="molecule type" value="Genomic_DNA"/>
</dbReference>
<name>A0AA39G4T1_MICHY</name>
<reference evidence="1" key="2">
    <citation type="submission" date="2023-03" db="EMBL/GenBank/DDBJ databases">
        <authorList>
            <person name="Inwood S.N."/>
            <person name="Skelly J.G."/>
            <person name="Guhlin J."/>
            <person name="Harrop T.W.R."/>
            <person name="Goldson S.G."/>
            <person name="Dearden P.K."/>
        </authorList>
    </citation>
    <scope>NUCLEOTIDE SEQUENCE</scope>
    <source>
        <strain evidence="1">Lincoln</strain>
        <tissue evidence="1">Whole body</tissue>
    </source>
</reference>
<dbReference type="InterPro" id="IPR027902">
    <property type="entry name" value="DUF4487"/>
</dbReference>
<dbReference type="PANTHER" id="PTHR16071">
    <property type="entry name" value="CHROMOSOME 1 OPEN READING FRAME 112"/>
    <property type="match status" value="1"/>
</dbReference>
<dbReference type="AlphaFoldDB" id="A0AA39G4T1"/>
<accession>A0AA39G4T1</accession>
<gene>
    <name evidence="1" type="ORF">PV327_003684</name>
</gene>
<protein>
    <submittedName>
        <fullName evidence="1">Uncharacterized protein</fullName>
    </submittedName>
</protein>
<sequence length="842" mass="98859">MNDRMLNKDIAKTIVKNYMWSCPIDNLEDKILSIVCPFLKQSIFEIVEEIEKKLDDPEVMKNIEPTTFDIQFIDIKNFLARWLEILEHILAISSKPSIIKSLLEYLPSVVIKICSHCKNNRTKYLNRTLPLLLQDIYRDACSIVKNYCTLFSKSCKFDYDLESDVDALKLVIKSLGDIAPHTAYGMSTMIHTWRAFKYVTCIDNPDILTKKDCVDLVRGYFKSIGNDIIRLYKHIMMRPQGEFISHAKCSNLLLDIYVELHDSYCTEQCPYPLNAEFVRDIIRVLIEFIGYYELCRAWNFDTGKAYHRDQIIRISWPKMLIDYYSESEHYLPAFYAESKEIANMNNPDYALGFHYCLLHYKIFSVQESFDMALENMNHIQVEIMQQLTRVVGWGTAEAGTWDARIYDYTMAMLCRSCGFLFKFESFINYERILLKHLLSERFWSSLLAYDILMFCYACSNKDVALTHIKYFMMAYETLQNRKDDSLAVMMLHRMIIDIYEILPKTKIKELLETCKSPVSLLLILKSCKIKYNLREEVITTYKKLKFSEPSINLPEAIENLQQEPSVKNWTRLVDILTVMGIEQDEKNEQWTENLIEITFSIFQSLKELENDKFQRMMYDLILILFDCALFQTKKSKKSEKRWFNWPLFAALAEGLIELTDVPESFLIKLCHFLSDNADCLVEPNDGENSIVPDLFIYLLENNSQLVRQEALECFDQVVEKSNEDIVKEISSAIAKRPKLCEAVPAYLKKEEYPKQLDHSMPEGWRSYLTISNAFNEFSIMHRCYKDEVRARDEKLPKLYEESLEERVIKLTNELIKLTRENINSIPDAVEKLKNACHLFIEK</sequence>
<comment type="caution">
    <text evidence="1">The sequence shown here is derived from an EMBL/GenBank/DDBJ whole genome shotgun (WGS) entry which is preliminary data.</text>
</comment>
<dbReference type="Proteomes" id="UP001168972">
    <property type="component" value="Unassembled WGS sequence"/>
</dbReference>
<keyword evidence="2" id="KW-1185">Reference proteome</keyword>
<dbReference type="PANTHER" id="PTHR16071:SF2">
    <property type="entry name" value="FIGNL1-INTERACTING REGULATOR OF RECOMBINATION AND MITOSIS"/>
    <property type="match status" value="1"/>
</dbReference>
<organism evidence="1 2">
    <name type="scientific">Microctonus hyperodae</name>
    <name type="common">Parasitoid wasp</name>
    <dbReference type="NCBI Taxonomy" id="165561"/>
    <lineage>
        <taxon>Eukaryota</taxon>
        <taxon>Metazoa</taxon>
        <taxon>Ecdysozoa</taxon>
        <taxon>Arthropoda</taxon>
        <taxon>Hexapoda</taxon>
        <taxon>Insecta</taxon>
        <taxon>Pterygota</taxon>
        <taxon>Neoptera</taxon>
        <taxon>Endopterygota</taxon>
        <taxon>Hymenoptera</taxon>
        <taxon>Apocrita</taxon>
        <taxon>Ichneumonoidea</taxon>
        <taxon>Braconidae</taxon>
        <taxon>Euphorinae</taxon>
        <taxon>Microctonus</taxon>
    </lineage>
</organism>
<evidence type="ECO:0000313" key="2">
    <source>
        <dbReference type="Proteomes" id="UP001168972"/>
    </source>
</evidence>